<dbReference type="InterPro" id="IPR038765">
    <property type="entry name" value="Papain-like_cys_pep_sf"/>
</dbReference>
<evidence type="ECO:0000259" key="1">
    <source>
        <dbReference type="PROSITE" id="PS50802"/>
    </source>
</evidence>
<dbReference type="CDD" id="cd22748">
    <property type="entry name" value="OTU_OTUD6-like"/>
    <property type="match status" value="1"/>
</dbReference>
<gene>
    <name evidence="2" type="ORF">CPB83DRAFT_890584</name>
</gene>
<evidence type="ECO:0000313" key="2">
    <source>
        <dbReference type="EMBL" id="KAF9532937.1"/>
    </source>
</evidence>
<dbReference type="OrthoDB" id="415023at2759"/>
<sequence>MAPIDTPPVLDDAEGDLVNDLLTQLDSRDGKVQAESASILSSMHLEEKAELLESSVKQDAKSRFKARQARKAAALADRYTEDDPEAEARLAQAAKDEVTAIQKVCSELGLQLVEINPDGHCLFSAVADQLAFLGVIPPAQASFANLRSVAANYIHAHPDDFLPFLPSTGGEDTVGANEAGLMNSAQFESYCKSVRDTAVWGGEPEIVALCRAFKIPIHVVQGERPPIVQHHPTGGSAMPNEPVVWISYHRRLYGLGEHYNSLRPIPKTLLPGHRLIPIH</sequence>
<dbReference type="SUPFAM" id="SSF54001">
    <property type="entry name" value="Cysteine proteinases"/>
    <property type="match status" value="1"/>
</dbReference>
<protein>
    <submittedName>
        <fullName evidence="2">Cysteine proteinase</fullName>
    </submittedName>
</protein>
<reference evidence="2" key="1">
    <citation type="submission" date="2020-11" db="EMBL/GenBank/DDBJ databases">
        <authorList>
            <consortium name="DOE Joint Genome Institute"/>
            <person name="Ahrendt S."/>
            <person name="Riley R."/>
            <person name="Andreopoulos W."/>
            <person name="Labutti K."/>
            <person name="Pangilinan J."/>
            <person name="Ruiz-Duenas F.J."/>
            <person name="Barrasa J.M."/>
            <person name="Sanchez-Garcia M."/>
            <person name="Camarero S."/>
            <person name="Miyauchi S."/>
            <person name="Serrano A."/>
            <person name="Linde D."/>
            <person name="Babiker R."/>
            <person name="Drula E."/>
            <person name="Ayuso-Fernandez I."/>
            <person name="Pacheco R."/>
            <person name="Padilla G."/>
            <person name="Ferreira P."/>
            <person name="Barriuso J."/>
            <person name="Kellner H."/>
            <person name="Castanera R."/>
            <person name="Alfaro M."/>
            <person name="Ramirez L."/>
            <person name="Pisabarro A.G."/>
            <person name="Kuo A."/>
            <person name="Tritt A."/>
            <person name="Lipzen A."/>
            <person name="He G."/>
            <person name="Yan M."/>
            <person name="Ng V."/>
            <person name="Cullen D."/>
            <person name="Martin F."/>
            <person name="Rosso M.-N."/>
            <person name="Henrissat B."/>
            <person name="Hibbett D."/>
            <person name="Martinez A.T."/>
            <person name="Grigoriev I.V."/>
        </authorList>
    </citation>
    <scope>NUCLEOTIDE SEQUENCE</scope>
    <source>
        <strain evidence="2">CBS 506.95</strain>
    </source>
</reference>
<dbReference type="Pfam" id="PF02338">
    <property type="entry name" value="OTU"/>
    <property type="match status" value="1"/>
</dbReference>
<evidence type="ECO:0000313" key="3">
    <source>
        <dbReference type="Proteomes" id="UP000807306"/>
    </source>
</evidence>
<keyword evidence="3" id="KW-1185">Reference proteome</keyword>
<dbReference type="Proteomes" id="UP000807306">
    <property type="component" value="Unassembled WGS sequence"/>
</dbReference>
<dbReference type="PANTHER" id="PTHR12419:SF10">
    <property type="entry name" value="DEUBIQUITINASE OTUD6B"/>
    <property type="match status" value="1"/>
</dbReference>
<dbReference type="PROSITE" id="PS50802">
    <property type="entry name" value="OTU"/>
    <property type="match status" value="1"/>
</dbReference>
<dbReference type="GO" id="GO:0004843">
    <property type="term" value="F:cysteine-type deubiquitinase activity"/>
    <property type="evidence" value="ECO:0007669"/>
    <property type="project" value="TreeGrafter"/>
</dbReference>
<feature type="domain" description="OTU" evidence="1">
    <location>
        <begin position="110"/>
        <end position="265"/>
    </location>
</feature>
<dbReference type="InterPro" id="IPR050704">
    <property type="entry name" value="Peptidase_C85-like"/>
</dbReference>
<dbReference type="InterPro" id="IPR003323">
    <property type="entry name" value="OTU_dom"/>
</dbReference>
<dbReference type="AlphaFoldDB" id="A0A9P6JTB7"/>
<name>A0A9P6JTB7_9AGAR</name>
<accession>A0A9P6JTB7</accession>
<dbReference type="GO" id="GO:0016579">
    <property type="term" value="P:protein deubiquitination"/>
    <property type="evidence" value="ECO:0007669"/>
    <property type="project" value="TreeGrafter"/>
</dbReference>
<proteinExistence type="predicted"/>
<organism evidence="2 3">
    <name type="scientific">Crepidotus variabilis</name>
    <dbReference type="NCBI Taxonomy" id="179855"/>
    <lineage>
        <taxon>Eukaryota</taxon>
        <taxon>Fungi</taxon>
        <taxon>Dikarya</taxon>
        <taxon>Basidiomycota</taxon>
        <taxon>Agaricomycotina</taxon>
        <taxon>Agaricomycetes</taxon>
        <taxon>Agaricomycetidae</taxon>
        <taxon>Agaricales</taxon>
        <taxon>Agaricineae</taxon>
        <taxon>Crepidotaceae</taxon>
        <taxon>Crepidotus</taxon>
    </lineage>
</organism>
<dbReference type="PANTHER" id="PTHR12419">
    <property type="entry name" value="OTU DOMAIN CONTAINING PROTEIN"/>
    <property type="match status" value="1"/>
</dbReference>
<comment type="caution">
    <text evidence="2">The sequence shown here is derived from an EMBL/GenBank/DDBJ whole genome shotgun (WGS) entry which is preliminary data.</text>
</comment>
<dbReference type="EMBL" id="MU157830">
    <property type="protein sequence ID" value="KAF9532937.1"/>
    <property type="molecule type" value="Genomic_DNA"/>
</dbReference>
<dbReference type="Gene3D" id="3.90.70.80">
    <property type="match status" value="1"/>
</dbReference>